<organism evidence="1">
    <name type="scientific">Cacopsylla melanoneura</name>
    <dbReference type="NCBI Taxonomy" id="428564"/>
    <lineage>
        <taxon>Eukaryota</taxon>
        <taxon>Metazoa</taxon>
        <taxon>Ecdysozoa</taxon>
        <taxon>Arthropoda</taxon>
        <taxon>Hexapoda</taxon>
        <taxon>Insecta</taxon>
        <taxon>Pterygota</taxon>
        <taxon>Neoptera</taxon>
        <taxon>Paraneoptera</taxon>
        <taxon>Hemiptera</taxon>
        <taxon>Sternorrhyncha</taxon>
        <taxon>Psylloidea</taxon>
        <taxon>Psyllidae</taxon>
        <taxon>Psyllinae</taxon>
        <taxon>Cacopsylla</taxon>
    </lineage>
</organism>
<name>A0A8D8UU07_9HEMI</name>
<sequence>MLNNNFTYRIEILLIQNCLYNDRLPTYALPTVANHDINRLPCYGRLKIDHGLMLSSSTPTIRSWTGKKSLHQHTPGNISITSAQLVPSQESPKDQKRVYATVQSTLNTTQFKIGINVKSLMLTCCTMRSFELPGVFC</sequence>
<reference evidence="1" key="1">
    <citation type="submission" date="2021-05" db="EMBL/GenBank/DDBJ databases">
        <authorList>
            <person name="Alioto T."/>
            <person name="Alioto T."/>
            <person name="Gomez Garrido J."/>
        </authorList>
    </citation>
    <scope>NUCLEOTIDE SEQUENCE</scope>
</reference>
<dbReference type="AlphaFoldDB" id="A0A8D8UU07"/>
<protein>
    <submittedName>
        <fullName evidence="1">Uncharacterized protein</fullName>
    </submittedName>
</protein>
<dbReference type="EMBL" id="HBUF01345339">
    <property type="protein sequence ID" value="CAG6708777.1"/>
    <property type="molecule type" value="Transcribed_RNA"/>
</dbReference>
<evidence type="ECO:0000313" key="1">
    <source>
        <dbReference type="EMBL" id="CAG6708777.1"/>
    </source>
</evidence>
<proteinExistence type="predicted"/>
<accession>A0A8D8UU07</accession>